<organism evidence="1 2">
    <name type="scientific">Lymnaea stagnalis</name>
    <name type="common">Great pond snail</name>
    <name type="synonym">Helix stagnalis</name>
    <dbReference type="NCBI Taxonomy" id="6523"/>
    <lineage>
        <taxon>Eukaryota</taxon>
        <taxon>Metazoa</taxon>
        <taxon>Spiralia</taxon>
        <taxon>Lophotrochozoa</taxon>
        <taxon>Mollusca</taxon>
        <taxon>Gastropoda</taxon>
        <taxon>Heterobranchia</taxon>
        <taxon>Euthyneura</taxon>
        <taxon>Panpulmonata</taxon>
        <taxon>Hygrophila</taxon>
        <taxon>Lymnaeoidea</taxon>
        <taxon>Lymnaeidae</taxon>
        <taxon>Lymnaea</taxon>
    </lineage>
</organism>
<reference evidence="1 2" key="1">
    <citation type="submission" date="2024-04" db="EMBL/GenBank/DDBJ databases">
        <authorList>
            <consortium name="Genoscope - CEA"/>
            <person name="William W."/>
        </authorList>
    </citation>
    <scope>NUCLEOTIDE SEQUENCE [LARGE SCALE GENOMIC DNA]</scope>
</reference>
<protein>
    <submittedName>
        <fullName evidence="1">Uncharacterized protein</fullName>
    </submittedName>
</protein>
<gene>
    <name evidence="1" type="ORF">GSLYS_00007037001</name>
</gene>
<keyword evidence="2" id="KW-1185">Reference proteome</keyword>
<dbReference type="Gene3D" id="3.30.70.2760">
    <property type="match status" value="1"/>
</dbReference>
<dbReference type="AlphaFoldDB" id="A0AAV2HGS2"/>
<accession>A0AAV2HGS2</accession>
<comment type="caution">
    <text evidence="1">The sequence shown here is derived from an EMBL/GenBank/DDBJ whole genome shotgun (WGS) entry which is preliminary data.</text>
</comment>
<dbReference type="EMBL" id="CAXITT010000131">
    <property type="protein sequence ID" value="CAL1533019.1"/>
    <property type="molecule type" value="Genomic_DNA"/>
</dbReference>
<name>A0AAV2HGS2_LYMST</name>
<proteinExistence type="predicted"/>
<evidence type="ECO:0000313" key="1">
    <source>
        <dbReference type="EMBL" id="CAL1533019.1"/>
    </source>
</evidence>
<evidence type="ECO:0000313" key="2">
    <source>
        <dbReference type="Proteomes" id="UP001497497"/>
    </source>
</evidence>
<dbReference type="Proteomes" id="UP001497497">
    <property type="component" value="Unassembled WGS sequence"/>
</dbReference>
<sequence>MDLVVLAAYFDLGMKEENPVKKLKVYSKKNPTEAKVFTKEESSRILGPGTYKEVVIRVYSRSLKNNKKNALYEASKKWFSKWNCKVERKQSGEKEWKEPRITQSPLDLLATTANGNADN</sequence>